<organism evidence="1 2">
    <name type="scientific">Catagonus wagneri</name>
    <name type="common">Chacoan peccary</name>
    <dbReference type="NCBI Taxonomy" id="51154"/>
    <lineage>
        <taxon>Eukaryota</taxon>
        <taxon>Metazoa</taxon>
        <taxon>Chordata</taxon>
        <taxon>Craniata</taxon>
        <taxon>Vertebrata</taxon>
        <taxon>Euteleostomi</taxon>
        <taxon>Mammalia</taxon>
        <taxon>Eutheria</taxon>
        <taxon>Laurasiatheria</taxon>
        <taxon>Artiodactyla</taxon>
        <taxon>Suina</taxon>
        <taxon>Tayassuidae</taxon>
        <taxon>Catagonus</taxon>
    </lineage>
</organism>
<dbReference type="Ensembl" id="ENSCWAT00000001995.1">
    <property type="protein sequence ID" value="ENSCWAP00000001817.1"/>
    <property type="gene ID" value="ENSCWAG00000001506.1"/>
</dbReference>
<name>A0A8C3VNS8_9CETA</name>
<sequence>MSASCGLSFSAGDSNARLRFESIRSSGFASFHTASLSSQVSAGANTDFSHWDHNQKAVGVPVVAQQKRIRLGTVRSRV</sequence>
<reference evidence="1" key="2">
    <citation type="submission" date="2025-09" db="UniProtKB">
        <authorList>
            <consortium name="Ensembl"/>
        </authorList>
    </citation>
    <scope>IDENTIFICATION</scope>
</reference>
<protein>
    <submittedName>
        <fullName evidence="1">Uncharacterized protein</fullName>
    </submittedName>
</protein>
<evidence type="ECO:0000313" key="1">
    <source>
        <dbReference type="Ensembl" id="ENSCWAP00000001817.1"/>
    </source>
</evidence>
<evidence type="ECO:0000313" key="2">
    <source>
        <dbReference type="Proteomes" id="UP000694540"/>
    </source>
</evidence>
<reference evidence="1" key="1">
    <citation type="submission" date="2025-08" db="UniProtKB">
        <authorList>
            <consortium name="Ensembl"/>
        </authorList>
    </citation>
    <scope>IDENTIFICATION</scope>
</reference>
<accession>A0A8C3VNS8</accession>
<keyword evidence="2" id="KW-1185">Reference proteome</keyword>
<proteinExistence type="predicted"/>
<dbReference type="Proteomes" id="UP000694540">
    <property type="component" value="Unplaced"/>
</dbReference>
<dbReference type="AlphaFoldDB" id="A0A8C3VNS8"/>